<gene>
    <name evidence="2" type="ORF">PVAP13_5NG272240</name>
</gene>
<accession>A0A8T0S0M7</accession>
<feature type="compositionally biased region" description="Basic residues" evidence="1">
    <location>
        <begin position="28"/>
        <end position="59"/>
    </location>
</feature>
<name>A0A8T0S0M7_PANVG</name>
<evidence type="ECO:0000313" key="3">
    <source>
        <dbReference type="Proteomes" id="UP000823388"/>
    </source>
</evidence>
<feature type="region of interest" description="Disordered" evidence="1">
    <location>
        <begin position="1"/>
        <end position="87"/>
    </location>
</feature>
<comment type="caution">
    <text evidence="2">The sequence shown here is derived from an EMBL/GenBank/DDBJ whole genome shotgun (WGS) entry which is preliminary data.</text>
</comment>
<reference evidence="2" key="1">
    <citation type="submission" date="2020-05" db="EMBL/GenBank/DDBJ databases">
        <title>WGS assembly of Panicum virgatum.</title>
        <authorList>
            <person name="Lovell J.T."/>
            <person name="Jenkins J."/>
            <person name="Shu S."/>
            <person name="Juenger T.E."/>
            <person name="Schmutz J."/>
        </authorList>
    </citation>
    <scope>NUCLEOTIDE SEQUENCE</scope>
    <source>
        <strain evidence="2">AP13</strain>
    </source>
</reference>
<sequence>MDFYFAPSPTSRRPIPPPPPDLCSARPLRLRPHRRCRPRRGRQAHPLRVARARPPRRPRPAQAGLGHPHVPAGSSSTPASWRLGGGGSVPAYPGRSSPGGAGRTCAWRCWARSTSSTWWGGRCSPGSGCCAAPCRRRWQPRRPR</sequence>
<keyword evidence="3" id="KW-1185">Reference proteome</keyword>
<proteinExistence type="predicted"/>
<dbReference type="Proteomes" id="UP000823388">
    <property type="component" value="Chromosome 5N"/>
</dbReference>
<evidence type="ECO:0000256" key="1">
    <source>
        <dbReference type="SAM" id="MobiDB-lite"/>
    </source>
</evidence>
<dbReference type="EMBL" id="CM029046">
    <property type="protein sequence ID" value="KAG2590363.1"/>
    <property type="molecule type" value="Genomic_DNA"/>
</dbReference>
<organism evidence="2 3">
    <name type="scientific">Panicum virgatum</name>
    <name type="common">Blackwell switchgrass</name>
    <dbReference type="NCBI Taxonomy" id="38727"/>
    <lineage>
        <taxon>Eukaryota</taxon>
        <taxon>Viridiplantae</taxon>
        <taxon>Streptophyta</taxon>
        <taxon>Embryophyta</taxon>
        <taxon>Tracheophyta</taxon>
        <taxon>Spermatophyta</taxon>
        <taxon>Magnoliopsida</taxon>
        <taxon>Liliopsida</taxon>
        <taxon>Poales</taxon>
        <taxon>Poaceae</taxon>
        <taxon>PACMAD clade</taxon>
        <taxon>Panicoideae</taxon>
        <taxon>Panicodae</taxon>
        <taxon>Paniceae</taxon>
        <taxon>Panicinae</taxon>
        <taxon>Panicum</taxon>
        <taxon>Panicum sect. Hiantes</taxon>
    </lineage>
</organism>
<dbReference type="AlphaFoldDB" id="A0A8T0S0M7"/>
<evidence type="ECO:0000313" key="2">
    <source>
        <dbReference type="EMBL" id="KAG2590363.1"/>
    </source>
</evidence>
<protein>
    <submittedName>
        <fullName evidence="2">Uncharacterized protein</fullName>
    </submittedName>
</protein>